<accession>A0A418ZYQ8</accession>
<dbReference type="RefSeq" id="WP_119900429.1">
    <property type="nucleotide sequence ID" value="NZ_QNRC01000020.1"/>
</dbReference>
<dbReference type="EMBL" id="QZEW01000109">
    <property type="protein sequence ID" value="RJL05599.1"/>
    <property type="molecule type" value="Genomic_DNA"/>
</dbReference>
<gene>
    <name evidence="2" type="ORF">D3P05_19355</name>
</gene>
<dbReference type="AlphaFoldDB" id="A0A418ZYQ8"/>
<keyword evidence="3" id="KW-1185">Reference proteome</keyword>
<dbReference type="OrthoDB" id="7775522at2"/>
<evidence type="ECO:0000313" key="2">
    <source>
        <dbReference type="EMBL" id="RJL05599.1"/>
    </source>
</evidence>
<feature type="compositionally biased region" description="Low complexity" evidence="1">
    <location>
        <begin position="59"/>
        <end position="78"/>
    </location>
</feature>
<organism evidence="2 3">
    <name type="scientific">Paracoccus siganidrum</name>
    <dbReference type="NCBI Taxonomy" id="1276757"/>
    <lineage>
        <taxon>Bacteria</taxon>
        <taxon>Pseudomonadati</taxon>
        <taxon>Pseudomonadota</taxon>
        <taxon>Alphaproteobacteria</taxon>
        <taxon>Rhodobacterales</taxon>
        <taxon>Paracoccaceae</taxon>
        <taxon>Paracoccus</taxon>
    </lineage>
</organism>
<feature type="compositionally biased region" description="Low complexity" evidence="1">
    <location>
        <begin position="99"/>
        <end position="124"/>
    </location>
</feature>
<comment type="caution">
    <text evidence="2">The sequence shown here is derived from an EMBL/GenBank/DDBJ whole genome shotgun (WGS) entry which is preliminary data.</text>
</comment>
<proteinExistence type="predicted"/>
<name>A0A418ZYQ8_9RHOB</name>
<protein>
    <submittedName>
        <fullName evidence="2">Uncharacterized protein</fullName>
    </submittedName>
</protein>
<evidence type="ECO:0000256" key="1">
    <source>
        <dbReference type="SAM" id="MobiDB-lite"/>
    </source>
</evidence>
<sequence length="146" mass="13983">MSLKAFASPFAIAAATAVTFGTAALGQTMVGTQEISDADLPAVTEHCATLAGGADASVDPGAGNADADAAAPDAPATDDTMDSAVPTDGTEGNADADDAATMTDTDVPADSAEGADGNADADGFSGLDLEAITLADCEAAGLVTAE</sequence>
<feature type="region of interest" description="Disordered" evidence="1">
    <location>
        <begin position="53"/>
        <end position="124"/>
    </location>
</feature>
<dbReference type="Proteomes" id="UP000283587">
    <property type="component" value="Unassembled WGS sequence"/>
</dbReference>
<evidence type="ECO:0000313" key="3">
    <source>
        <dbReference type="Proteomes" id="UP000283587"/>
    </source>
</evidence>
<reference evidence="3" key="1">
    <citation type="submission" date="2018-09" db="EMBL/GenBank/DDBJ databases">
        <title>Paracoccus onubensis nov. sp. a moderate halophilic bacterium isolated from Gruta de las Maravillas (Aracena, Spain).</title>
        <authorList>
            <person name="Jurado V."/>
            <person name="Gutierrez-Patricio S."/>
            <person name="Gonzalez-Pimentel J.L."/>
            <person name="Miller A.Z."/>
            <person name="Laiz L."/>
            <person name="Saiz-Jimenez C."/>
        </authorList>
    </citation>
    <scope>NUCLEOTIDE SEQUENCE [LARGE SCALE GENOMIC DNA]</scope>
    <source>
        <strain evidence="3">DSM 26381</strain>
    </source>
</reference>